<keyword evidence="1" id="KW-0645">Protease</keyword>
<sequence length="805" mass="94479">MSFLRSEKKEENIICKIKAFLHFSPKEKTNNNEEKEKQRVTKKLKEEIANGNVNGNENRNFIEKKKDDKDEKEKGKGNSQEKQDKNEIEINYGKLKKKEMVTHNQTEDKKEIVIEKKTKTKNEKETETETETGTKTQTVKELRQKNSEQRLYFLSSSQNYKTFVRGLMNLGNTCFLNSIMQCISSVEEFVEFLLRVKSRKNEGFLTSSVREFYIEFYQPNPNNKKSGKNFYVPKIFYNNFVQVFTSFKLVEQHDSHEFLRLLLDRISVEETLRYNNVFGEKEKEKKPKYLGTEKKFPNVQNNKRKSKNGNGNGSGNENKNIVEKTKDDQDEKENENENENENKKRNQKKKSMLFWKTNLKKKNVSFGMPKLTIVDELFRGTTSSKIICSNCNQTSIKYEHFYDLSLALPENRKLALKIRQGRSRNRGERKNVGRSRSAHYPRGTFYQKKRQEAMKKKAMKNKSLQKKLLNSQKKNQNQNQKKKKKGKEKENKVGNDNSSNGDDNSNLQLKQKKSQVLNRVNIPNELNGSNGSFESNLSNLSNLSYDSTLNIENENSNSKIKSKNSNTNSNSTTNSKIKLTNLTKFKKNNKKKKRKKKETNLEKLKELNEKSQNQKRWKNVKSFQYLLFAALNDHIRLEKLQSNNKYVCPVCTKNKFGKQKNEKKKKKKTVKTVATKQVSFEELPTILVINFKRFVQTGWGALRKNHEFASFPLSFDFSQFLRNKNNDQNENQNKNKNENGNEKHIYTLFAISVHSGSLDSGHYIAYIKKQNNYWYYCSDTIIRRVPINHVKQCQAYVLFYRKKKI</sequence>
<dbReference type="GO" id="GO:0016787">
    <property type="term" value="F:hydrolase activity"/>
    <property type="evidence" value="ECO:0007669"/>
    <property type="project" value="UniProtKB-KW"/>
</dbReference>
<dbReference type="InterPro" id="IPR028889">
    <property type="entry name" value="USP"/>
</dbReference>
<keyword evidence="1" id="KW-0788">Thiol protease</keyword>
<feature type="compositionally biased region" description="Low complexity" evidence="3">
    <location>
        <begin position="494"/>
        <end position="506"/>
    </location>
</feature>
<dbReference type="InterPro" id="IPR018200">
    <property type="entry name" value="USP_CS"/>
</dbReference>
<dbReference type="PANTHER" id="PTHR21646:SF46">
    <property type="entry name" value="UBIQUITIN CARBOXYL-TERMINAL HYDROLASE"/>
    <property type="match status" value="1"/>
</dbReference>
<dbReference type="InterPro" id="IPR038765">
    <property type="entry name" value="Papain-like_cys_pep_sf"/>
</dbReference>
<dbReference type="PROSITE" id="PS00973">
    <property type="entry name" value="USP_2"/>
    <property type="match status" value="1"/>
</dbReference>
<dbReference type="PANTHER" id="PTHR21646">
    <property type="entry name" value="UBIQUITIN CARBOXYL-TERMINAL HYDROLASE"/>
    <property type="match status" value="1"/>
</dbReference>
<organism evidence="5 6">
    <name type="scientific">Anaeramoeba flamelloides</name>
    <dbReference type="NCBI Taxonomy" id="1746091"/>
    <lineage>
        <taxon>Eukaryota</taxon>
        <taxon>Metamonada</taxon>
        <taxon>Anaeramoebidae</taxon>
        <taxon>Anaeramoeba</taxon>
    </lineage>
</organism>
<accession>A0ABQ8XH52</accession>
<dbReference type="PROSITE" id="PS50235">
    <property type="entry name" value="USP_3"/>
    <property type="match status" value="1"/>
</dbReference>
<reference evidence="5" key="1">
    <citation type="submission" date="2022-08" db="EMBL/GenBank/DDBJ databases">
        <title>Novel sulfate-reducing endosymbionts in the free-living metamonad Anaeramoeba.</title>
        <authorList>
            <person name="Jerlstrom-Hultqvist J."/>
            <person name="Cepicka I."/>
            <person name="Gallot-Lavallee L."/>
            <person name="Salas-Leiva D."/>
            <person name="Curtis B.A."/>
            <person name="Zahonova K."/>
            <person name="Pipaliya S."/>
            <person name="Dacks J."/>
            <person name="Roger A.J."/>
        </authorList>
    </citation>
    <scope>NUCLEOTIDE SEQUENCE</scope>
    <source>
        <strain evidence="5">Schooner1</strain>
    </source>
</reference>
<evidence type="ECO:0000313" key="6">
    <source>
        <dbReference type="Proteomes" id="UP001150062"/>
    </source>
</evidence>
<keyword evidence="1" id="KW-0833">Ubl conjugation pathway</keyword>
<feature type="region of interest" description="Disordered" evidence="3">
    <location>
        <begin position="556"/>
        <end position="577"/>
    </location>
</feature>
<dbReference type="Proteomes" id="UP001150062">
    <property type="component" value="Unassembled WGS sequence"/>
</dbReference>
<gene>
    <name evidence="5" type="ORF">M0813_00833</name>
</gene>
<feature type="compositionally biased region" description="Acidic residues" evidence="3">
    <location>
        <begin position="330"/>
        <end position="339"/>
    </location>
</feature>
<feature type="coiled-coil region" evidence="2">
    <location>
        <begin position="582"/>
        <end position="614"/>
    </location>
</feature>
<feature type="compositionally biased region" description="Basic and acidic residues" evidence="3">
    <location>
        <begin position="320"/>
        <end position="329"/>
    </location>
</feature>
<dbReference type="SUPFAM" id="SSF54001">
    <property type="entry name" value="Cysteine proteinases"/>
    <property type="match status" value="1"/>
</dbReference>
<proteinExistence type="inferred from homology"/>
<evidence type="ECO:0000259" key="4">
    <source>
        <dbReference type="PROSITE" id="PS50235"/>
    </source>
</evidence>
<dbReference type="PROSITE" id="PS00972">
    <property type="entry name" value="USP_1"/>
    <property type="match status" value="1"/>
</dbReference>
<keyword evidence="1 5" id="KW-0378">Hydrolase</keyword>
<feature type="region of interest" description="Disordered" evidence="3">
    <location>
        <begin position="24"/>
        <end position="87"/>
    </location>
</feature>
<feature type="compositionally biased region" description="Basic and acidic residues" evidence="3">
    <location>
        <begin position="60"/>
        <end position="87"/>
    </location>
</feature>
<evidence type="ECO:0000313" key="5">
    <source>
        <dbReference type="EMBL" id="KAJ6231018.1"/>
    </source>
</evidence>
<feature type="compositionally biased region" description="Low complexity" evidence="3">
    <location>
        <begin position="49"/>
        <end position="59"/>
    </location>
</feature>
<dbReference type="InterPro" id="IPR050185">
    <property type="entry name" value="Ub_carboxyl-term_hydrolase"/>
</dbReference>
<feature type="compositionally biased region" description="Low complexity" evidence="3">
    <location>
        <begin position="466"/>
        <end position="479"/>
    </location>
</feature>
<feature type="compositionally biased region" description="Basic residues" evidence="3">
    <location>
        <begin position="456"/>
        <end position="465"/>
    </location>
</feature>
<name>A0ABQ8XH52_9EUKA</name>
<feature type="region of interest" description="Disordered" evidence="3">
    <location>
        <begin position="289"/>
        <end position="354"/>
    </location>
</feature>
<evidence type="ECO:0000256" key="2">
    <source>
        <dbReference type="SAM" id="Coils"/>
    </source>
</evidence>
<feature type="region of interest" description="Disordered" evidence="3">
    <location>
        <begin position="120"/>
        <end position="141"/>
    </location>
</feature>
<comment type="caution">
    <text evidence="5">The sequence shown here is derived from an EMBL/GenBank/DDBJ whole genome shotgun (WGS) entry which is preliminary data.</text>
</comment>
<keyword evidence="6" id="KW-1185">Reference proteome</keyword>
<evidence type="ECO:0000256" key="1">
    <source>
        <dbReference type="RuleBase" id="RU366025"/>
    </source>
</evidence>
<dbReference type="EMBL" id="JAOAOG010000304">
    <property type="protein sequence ID" value="KAJ6231018.1"/>
    <property type="molecule type" value="Genomic_DNA"/>
</dbReference>
<comment type="similarity">
    <text evidence="1">Belongs to the peptidase C19 family.</text>
</comment>
<dbReference type="EC" id="3.4.19.12" evidence="1"/>
<dbReference type="Gene3D" id="3.90.70.10">
    <property type="entry name" value="Cysteine proteinases"/>
    <property type="match status" value="2"/>
</dbReference>
<feature type="compositionally biased region" description="Basic and acidic residues" evidence="3">
    <location>
        <begin position="24"/>
        <end position="48"/>
    </location>
</feature>
<dbReference type="Pfam" id="PF00443">
    <property type="entry name" value="UCH"/>
    <property type="match status" value="1"/>
</dbReference>
<comment type="catalytic activity">
    <reaction evidence="1">
        <text>Thiol-dependent hydrolysis of ester, thioester, amide, peptide and isopeptide bonds formed by the C-terminal Gly of ubiquitin (a 76-residue protein attached to proteins as an intracellular targeting signal).</text>
        <dbReference type="EC" id="3.4.19.12"/>
    </reaction>
</comment>
<dbReference type="InterPro" id="IPR001394">
    <property type="entry name" value="Peptidase_C19_UCH"/>
</dbReference>
<keyword evidence="2" id="KW-0175">Coiled coil</keyword>
<protein>
    <recommendedName>
        <fullName evidence="1">Ubiquitin carboxyl-terminal hydrolase</fullName>
        <ecNumber evidence="1">3.4.19.12</ecNumber>
    </recommendedName>
</protein>
<evidence type="ECO:0000256" key="3">
    <source>
        <dbReference type="SAM" id="MobiDB-lite"/>
    </source>
</evidence>
<feature type="domain" description="USP" evidence="4">
    <location>
        <begin position="165"/>
        <end position="803"/>
    </location>
</feature>
<feature type="region of interest" description="Disordered" evidence="3">
    <location>
        <begin position="418"/>
        <end position="508"/>
    </location>
</feature>